<dbReference type="FunFam" id="2.30.18.10:FF:000005">
    <property type="entry name" value="transcription initiation factor IIA large subunit"/>
    <property type="match status" value="1"/>
</dbReference>
<evidence type="ECO:0000313" key="8">
    <source>
        <dbReference type="Proteomes" id="UP001374584"/>
    </source>
</evidence>
<accession>A0AAN9LHR4</accession>
<evidence type="ECO:0000256" key="1">
    <source>
        <dbReference type="ARBA" id="ARBA00004123"/>
    </source>
</evidence>
<dbReference type="Gene3D" id="1.10.287.100">
    <property type="match status" value="1"/>
</dbReference>
<feature type="compositionally biased region" description="Polar residues" evidence="5">
    <location>
        <begin position="184"/>
        <end position="202"/>
    </location>
</feature>
<comment type="similarity">
    <text evidence="2">Belongs to the TFIIA subunit 1 family.</text>
</comment>
<evidence type="ECO:0008006" key="9">
    <source>
        <dbReference type="Google" id="ProtNLM"/>
    </source>
</evidence>
<dbReference type="PANTHER" id="PTHR12694">
    <property type="entry name" value="TRANSCRIPTION INITIATION FACTOR IIA SUBUNIT 1"/>
    <property type="match status" value="1"/>
</dbReference>
<evidence type="ECO:0000256" key="6">
    <source>
        <dbReference type="SAM" id="SignalP"/>
    </source>
</evidence>
<dbReference type="GO" id="GO:0005672">
    <property type="term" value="C:transcription factor TFIIA complex"/>
    <property type="evidence" value="ECO:0007669"/>
    <property type="project" value="InterPro"/>
</dbReference>
<dbReference type="AlphaFoldDB" id="A0AAN9LHR4"/>
<evidence type="ECO:0000313" key="7">
    <source>
        <dbReference type="EMBL" id="KAK7335876.1"/>
    </source>
</evidence>
<evidence type="ECO:0000256" key="5">
    <source>
        <dbReference type="SAM" id="MobiDB-lite"/>
    </source>
</evidence>
<dbReference type="InterPro" id="IPR009088">
    <property type="entry name" value="TFIIA_b-brl"/>
</dbReference>
<organism evidence="7 8">
    <name type="scientific">Phaseolus coccineus</name>
    <name type="common">Scarlet runner bean</name>
    <name type="synonym">Phaseolus multiflorus</name>
    <dbReference type="NCBI Taxonomy" id="3886"/>
    <lineage>
        <taxon>Eukaryota</taxon>
        <taxon>Viridiplantae</taxon>
        <taxon>Streptophyta</taxon>
        <taxon>Embryophyta</taxon>
        <taxon>Tracheophyta</taxon>
        <taxon>Spermatophyta</taxon>
        <taxon>Magnoliopsida</taxon>
        <taxon>eudicotyledons</taxon>
        <taxon>Gunneridae</taxon>
        <taxon>Pentapetalae</taxon>
        <taxon>rosids</taxon>
        <taxon>fabids</taxon>
        <taxon>Fabales</taxon>
        <taxon>Fabaceae</taxon>
        <taxon>Papilionoideae</taxon>
        <taxon>50 kb inversion clade</taxon>
        <taxon>NPAAA clade</taxon>
        <taxon>indigoferoid/millettioid clade</taxon>
        <taxon>Phaseoleae</taxon>
        <taxon>Phaseolus</taxon>
    </lineage>
</organism>
<feature type="chain" id="PRO_5042982531" description="Transcription initiation factor IIA large subunit" evidence="6">
    <location>
        <begin position="30"/>
        <end position="539"/>
    </location>
</feature>
<dbReference type="Proteomes" id="UP001374584">
    <property type="component" value="Unassembled WGS sequence"/>
</dbReference>
<dbReference type="SMART" id="SM01371">
    <property type="entry name" value="TFIIA"/>
    <property type="match status" value="1"/>
</dbReference>
<dbReference type="GO" id="GO:0006367">
    <property type="term" value="P:transcription initiation at RNA polymerase II promoter"/>
    <property type="evidence" value="ECO:0007669"/>
    <property type="project" value="InterPro"/>
</dbReference>
<keyword evidence="6" id="KW-0732">Signal</keyword>
<evidence type="ECO:0000256" key="2">
    <source>
        <dbReference type="ARBA" id="ARBA00010059"/>
    </source>
</evidence>
<reference evidence="7 8" key="1">
    <citation type="submission" date="2024-01" db="EMBL/GenBank/DDBJ databases">
        <title>The genomes of 5 underutilized Papilionoideae crops provide insights into root nodulation and disease resistanc.</title>
        <authorList>
            <person name="Jiang F."/>
        </authorList>
    </citation>
    <scope>NUCLEOTIDE SEQUENCE [LARGE SCALE GENOMIC DNA]</scope>
    <source>
        <strain evidence="7">JINMINGXINNONG_FW02</strain>
        <tissue evidence="7">Leaves</tissue>
    </source>
</reference>
<evidence type="ECO:0000256" key="4">
    <source>
        <dbReference type="ARBA" id="ARBA00023242"/>
    </source>
</evidence>
<evidence type="ECO:0000256" key="3">
    <source>
        <dbReference type="ARBA" id="ARBA00023163"/>
    </source>
</evidence>
<dbReference type="SUPFAM" id="SSF47396">
    <property type="entry name" value="Transcription factor IIA (TFIIA), alpha-helical domain"/>
    <property type="match status" value="1"/>
</dbReference>
<protein>
    <recommendedName>
        <fullName evidence="9">Transcription initiation factor IIA large subunit</fullName>
    </recommendedName>
</protein>
<keyword evidence="4" id="KW-0539">Nucleus</keyword>
<gene>
    <name evidence="7" type="ORF">VNO80_27982</name>
</gene>
<proteinExistence type="inferred from homology"/>
<dbReference type="InterPro" id="IPR004855">
    <property type="entry name" value="TFIIA_asu/bsu"/>
</dbReference>
<feature type="region of interest" description="Disordered" evidence="5">
    <location>
        <begin position="461"/>
        <end position="489"/>
    </location>
</feature>
<keyword evidence="8" id="KW-1185">Reference proteome</keyword>
<name>A0AAN9LHR4_PHACN</name>
<feature type="compositionally biased region" description="Acidic residues" evidence="5">
    <location>
        <begin position="463"/>
        <end position="489"/>
    </location>
</feature>
<dbReference type="Gene3D" id="2.30.18.10">
    <property type="entry name" value="Transcription factor IIA (TFIIA), beta-barrel domain"/>
    <property type="match status" value="1"/>
</dbReference>
<comment type="caution">
    <text evidence="7">The sequence shown here is derived from an EMBL/GenBank/DDBJ whole genome shotgun (WGS) entry which is preliminary data.</text>
</comment>
<comment type="subcellular location">
    <subcellularLocation>
        <location evidence="1">Nucleus</location>
    </subcellularLocation>
</comment>
<sequence length="539" mass="59685">MRTYLYSSLYSLLLVRHFSLFAVPLSSHSSPSSQTLAYNFPWFISFTELSLKSLVKGELSETLGILLKLTFLMAASTTSQVYIDVIEDVMVKVRDEFVNNGGPGEEVLKELQAMWESKMMQAGAVLGPIERSTAAKPTPGGPITPVHDLNMPYTEEYETPTAEMLFPPTPLQTPIQTPLPGTGDNSTYNIPTGPSEYPSSGNDTGGNADGKGGRPATYMVSVWEMLCNVDNLDEKRWASSQRDGLGPTEVAGVCDAMLHHMQPPSPWMNPRPSLDVNVAYVEGRDEADRGTSNQPLTQDFFTMSSGKRKRNDLTSHHNAGGYIPQQDGAGDAALGVFEIEGGEVETRWAWRMVKVHLAIPRKWIVLFGVTTWELLDNIIVNGGDISINSHHTISKGKIQADLERLTTRIPQLDGPIPYDDELSTPNIYNYGEVFSDDYNISNTPAPPEVPVSTPALLAQNEVGNDEDDDDDEPPLNEEDDDELDDMEQGDDQNTHHLVLAQFDKVTRTKSRWKCTLKDGIMHINNKDILFNKATGEFEF</sequence>
<dbReference type="Pfam" id="PF03153">
    <property type="entry name" value="TFIIA"/>
    <property type="match status" value="2"/>
</dbReference>
<feature type="signal peptide" evidence="6">
    <location>
        <begin position="1"/>
        <end position="29"/>
    </location>
</feature>
<dbReference type="SUPFAM" id="SSF50784">
    <property type="entry name" value="Transcription factor IIA (TFIIA), beta-barrel domain"/>
    <property type="match status" value="1"/>
</dbReference>
<dbReference type="FunFam" id="1.10.287.100:FF:000001">
    <property type="entry name" value="Transcription initiation factor IIA subunit"/>
    <property type="match status" value="1"/>
</dbReference>
<dbReference type="EMBL" id="JAYMYR010000010">
    <property type="protein sequence ID" value="KAK7335876.1"/>
    <property type="molecule type" value="Genomic_DNA"/>
</dbReference>
<feature type="region of interest" description="Disordered" evidence="5">
    <location>
        <begin position="178"/>
        <end position="213"/>
    </location>
</feature>
<dbReference type="CDD" id="cd07976">
    <property type="entry name" value="TFIIA_alpha_beta_like"/>
    <property type="match status" value="1"/>
</dbReference>
<keyword evidence="3" id="KW-0804">Transcription</keyword>
<dbReference type="PANTHER" id="PTHR12694:SF8">
    <property type="entry name" value="TRANSCRIPTION INITIATION FACTOR IIA SUBUNIT 1"/>
    <property type="match status" value="1"/>
</dbReference>